<sequence length="406" mass="45278">MPIADAQVVYSTDCGSFKPVSSGRTVLMANSHAEPKKQLPSSTTAAVWKNLFARLRFQMFCCHFRSDGKSLDGSYNHLENEIDRSNSSNSRHATIVSWKAAMWLSVAVALIAAIRAKPVYEYYEDRTPEWTWDRNIYLTRGGGSGDGNEGPETSISRTALIAQVTESLAMKRFSEVAARPNRAYARQWKMDYVQYYAGRVSYSSKSCFDKAFVLKTLAEKQNEDGKDAPTLWPHSLRVRYDAILLLPSDAIVMDMDENIIDVLLPNDKLAAIAGWTSSLGKLASNSGVVLFNLRHRHTMNVINLWWNMSQEVYQTCGAENGISTLIDAVAAVVDDNEGEILDDLIESIHEHPNGALSNKIIKCLPNSVPGSRSELFLSSLQQSCEIIHQTADSTCYRFYPKCEVVP</sequence>
<evidence type="ECO:0000313" key="1">
    <source>
        <dbReference type="EMBL" id="KAG7355953.1"/>
    </source>
</evidence>
<accession>A0A9K3L720</accession>
<dbReference type="AlphaFoldDB" id="A0A9K3L720"/>
<gene>
    <name evidence="1" type="ORF">IV203_000639</name>
</gene>
<proteinExistence type="predicted"/>
<reference evidence="1" key="2">
    <citation type="submission" date="2021-04" db="EMBL/GenBank/DDBJ databases">
        <authorList>
            <person name="Podell S."/>
        </authorList>
    </citation>
    <scope>NUCLEOTIDE SEQUENCE</scope>
    <source>
        <strain evidence="1">Hildebrandi</strain>
    </source>
</reference>
<name>A0A9K3L720_9STRA</name>
<dbReference type="Proteomes" id="UP000693970">
    <property type="component" value="Unassembled WGS sequence"/>
</dbReference>
<keyword evidence="2" id="KW-1185">Reference proteome</keyword>
<dbReference type="OrthoDB" id="54239at2759"/>
<evidence type="ECO:0000313" key="2">
    <source>
        <dbReference type="Proteomes" id="UP000693970"/>
    </source>
</evidence>
<protein>
    <submittedName>
        <fullName evidence="1">Uncharacterized protein</fullName>
    </submittedName>
</protein>
<comment type="caution">
    <text evidence="1">The sequence shown here is derived from an EMBL/GenBank/DDBJ whole genome shotgun (WGS) entry which is preliminary data.</text>
</comment>
<dbReference type="EMBL" id="JAGRRH010000015">
    <property type="protein sequence ID" value="KAG7355953.1"/>
    <property type="molecule type" value="Genomic_DNA"/>
</dbReference>
<reference evidence="1" key="1">
    <citation type="journal article" date="2021" name="Sci. Rep.">
        <title>Diploid genomic architecture of Nitzschia inconspicua, an elite biomass production diatom.</title>
        <authorList>
            <person name="Oliver A."/>
            <person name="Podell S."/>
            <person name="Pinowska A."/>
            <person name="Traller J.C."/>
            <person name="Smith S.R."/>
            <person name="McClure R."/>
            <person name="Beliaev A."/>
            <person name="Bohutskyi P."/>
            <person name="Hill E.A."/>
            <person name="Rabines A."/>
            <person name="Zheng H."/>
            <person name="Allen L.Z."/>
            <person name="Kuo A."/>
            <person name="Grigoriev I.V."/>
            <person name="Allen A.E."/>
            <person name="Hazlebeck D."/>
            <person name="Allen E.E."/>
        </authorList>
    </citation>
    <scope>NUCLEOTIDE SEQUENCE</scope>
    <source>
        <strain evidence="1">Hildebrandi</strain>
    </source>
</reference>
<organism evidence="1 2">
    <name type="scientific">Nitzschia inconspicua</name>
    <dbReference type="NCBI Taxonomy" id="303405"/>
    <lineage>
        <taxon>Eukaryota</taxon>
        <taxon>Sar</taxon>
        <taxon>Stramenopiles</taxon>
        <taxon>Ochrophyta</taxon>
        <taxon>Bacillariophyta</taxon>
        <taxon>Bacillariophyceae</taxon>
        <taxon>Bacillariophycidae</taxon>
        <taxon>Bacillariales</taxon>
        <taxon>Bacillariaceae</taxon>
        <taxon>Nitzschia</taxon>
    </lineage>
</organism>